<feature type="region of interest" description="Disordered" evidence="1">
    <location>
        <begin position="196"/>
        <end position="229"/>
    </location>
</feature>
<dbReference type="EMBL" id="MU855750">
    <property type="protein sequence ID" value="KAK3899702.1"/>
    <property type="molecule type" value="Genomic_DNA"/>
</dbReference>
<evidence type="ECO:0000313" key="4">
    <source>
        <dbReference type="Proteomes" id="UP001303889"/>
    </source>
</evidence>
<accession>A0AAN6RQH6</accession>
<feature type="chain" id="PRO_5042846156" evidence="2">
    <location>
        <begin position="21"/>
        <end position="367"/>
    </location>
</feature>
<sequence length="367" mass="39429">MHHLILLPALLTGCLSPAVGLSPFPRGRLAPPVIDKPAVKPPFSEAAQDQGFQNLLPLVPWTHERWDPGWLPQSCINEAAYTGFDAAVFEAVEVWYEDFAASWTVCRHERADESWFYILDSPSAFGSTFRPSSSSRVPFNYSSRKPPKELPFAYARPRTGVLTFMPSRLKLGVLFHETGHIPDNLCPTLQRLAAPNSTTPTTTDATISNTTTPANPNNNNTTTPLPIPKSTPFSSSPLWLTTLHTSPSLPTTYAHTSLAESFADALRWGMSHMTMASRGGLAVYSAGWEACRGQMEVVEGLLRGLVWPPGGECVGRVRGMGAEGVRVEGMGEDDASGEGGGRRGPGALGGLEVFGGEVKAGEVGIVV</sequence>
<comment type="caution">
    <text evidence="3">The sequence shown here is derived from an EMBL/GenBank/DDBJ whole genome shotgun (WGS) entry which is preliminary data.</text>
</comment>
<proteinExistence type="predicted"/>
<feature type="region of interest" description="Disordered" evidence="1">
    <location>
        <begin position="329"/>
        <end position="348"/>
    </location>
</feature>
<organism evidence="3 4">
    <name type="scientific">Staphylotrichum tortipilum</name>
    <dbReference type="NCBI Taxonomy" id="2831512"/>
    <lineage>
        <taxon>Eukaryota</taxon>
        <taxon>Fungi</taxon>
        <taxon>Dikarya</taxon>
        <taxon>Ascomycota</taxon>
        <taxon>Pezizomycotina</taxon>
        <taxon>Sordariomycetes</taxon>
        <taxon>Sordariomycetidae</taxon>
        <taxon>Sordariales</taxon>
        <taxon>Chaetomiaceae</taxon>
        <taxon>Staphylotrichum</taxon>
    </lineage>
</organism>
<feature type="compositionally biased region" description="Low complexity" evidence="1">
    <location>
        <begin position="196"/>
        <end position="224"/>
    </location>
</feature>
<feature type="signal peptide" evidence="2">
    <location>
        <begin position="1"/>
        <end position="20"/>
    </location>
</feature>
<protein>
    <submittedName>
        <fullName evidence="3">Uncharacterized protein</fullName>
    </submittedName>
</protein>
<gene>
    <name evidence="3" type="ORF">C8A05DRAFT_36654</name>
</gene>
<evidence type="ECO:0000256" key="1">
    <source>
        <dbReference type="SAM" id="MobiDB-lite"/>
    </source>
</evidence>
<name>A0AAN6RQH6_9PEZI</name>
<reference evidence="3" key="2">
    <citation type="submission" date="2023-05" db="EMBL/GenBank/DDBJ databases">
        <authorList>
            <consortium name="Lawrence Berkeley National Laboratory"/>
            <person name="Steindorff A."/>
            <person name="Hensen N."/>
            <person name="Bonometti L."/>
            <person name="Westerberg I."/>
            <person name="Brannstrom I.O."/>
            <person name="Guillou S."/>
            <person name="Cros-Aarteil S."/>
            <person name="Calhoun S."/>
            <person name="Haridas S."/>
            <person name="Kuo A."/>
            <person name="Mondo S."/>
            <person name="Pangilinan J."/>
            <person name="Riley R."/>
            <person name="Labutti K."/>
            <person name="Andreopoulos B."/>
            <person name="Lipzen A."/>
            <person name="Chen C."/>
            <person name="Yanf M."/>
            <person name="Daum C."/>
            <person name="Ng V."/>
            <person name="Clum A."/>
            <person name="Ohm R."/>
            <person name="Martin F."/>
            <person name="Silar P."/>
            <person name="Natvig D."/>
            <person name="Lalanne C."/>
            <person name="Gautier V."/>
            <person name="Ament-Velasquez S.L."/>
            <person name="Kruys A."/>
            <person name="Hutchinson M.I."/>
            <person name="Powell A.J."/>
            <person name="Barry K."/>
            <person name="Miller A.N."/>
            <person name="Grigoriev I.V."/>
            <person name="Debuchy R."/>
            <person name="Gladieux P."/>
            <person name="Thoren M.H."/>
            <person name="Johannesson H."/>
        </authorList>
    </citation>
    <scope>NUCLEOTIDE SEQUENCE</scope>
    <source>
        <strain evidence="3">CBS 103.79</strain>
    </source>
</reference>
<keyword evidence="4" id="KW-1185">Reference proteome</keyword>
<feature type="compositionally biased region" description="Gly residues" evidence="1">
    <location>
        <begin position="337"/>
        <end position="348"/>
    </location>
</feature>
<keyword evidence="2" id="KW-0732">Signal</keyword>
<evidence type="ECO:0000256" key="2">
    <source>
        <dbReference type="SAM" id="SignalP"/>
    </source>
</evidence>
<evidence type="ECO:0000313" key="3">
    <source>
        <dbReference type="EMBL" id="KAK3899702.1"/>
    </source>
</evidence>
<dbReference type="AlphaFoldDB" id="A0AAN6RQH6"/>
<dbReference type="Proteomes" id="UP001303889">
    <property type="component" value="Unassembled WGS sequence"/>
</dbReference>
<reference evidence="3" key="1">
    <citation type="journal article" date="2023" name="Mol. Phylogenet. Evol.">
        <title>Genome-scale phylogeny and comparative genomics of the fungal order Sordariales.</title>
        <authorList>
            <person name="Hensen N."/>
            <person name="Bonometti L."/>
            <person name="Westerberg I."/>
            <person name="Brannstrom I.O."/>
            <person name="Guillou S."/>
            <person name="Cros-Aarteil S."/>
            <person name="Calhoun S."/>
            <person name="Haridas S."/>
            <person name="Kuo A."/>
            <person name="Mondo S."/>
            <person name="Pangilinan J."/>
            <person name="Riley R."/>
            <person name="LaButti K."/>
            <person name="Andreopoulos B."/>
            <person name="Lipzen A."/>
            <person name="Chen C."/>
            <person name="Yan M."/>
            <person name="Daum C."/>
            <person name="Ng V."/>
            <person name="Clum A."/>
            <person name="Steindorff A."/>
            <person name="Ohm R.A."/>
            <person name="Martin F."/>
            <person name="Silar P."/>
            <person name="Natvig D.O."/>
            <person name="Lalanne C."/>
            <person name="Gautier V."/>
            <person name="Ament-Velasquez S.L."/>
            <person name="Kruys A."/>
            <person name="Hutchinson M.I."/>
            <person name="Powell A.J."/>
            <person name="Barry K."/>
            <person name="Miller A.N."/>
            <person name="Grigoriev I.V."/>
            <person name="Debuchy R."/>
            <person name="Gladieux P."/>
            <person name="Hiltunen Thoren M."/>
            <person name="Johannesson H."/>
        </authorList>
    </citation>
    <scope>NUCLEOTIDE SEQUENCE</scope>
    <source>
        <strain evidence="3">CBS 103.79</strain>
    </source>
</reference>